<proteinExistence type="predicted"/>
<feature type="non-terminal residue" evidence="1">
    <location>
        <position position="1"/>
    </location>
</feature>
<organism evidence="1">
    <name type="scientific">uncultured Caudovirales phage</name>
    <dbReference type="NCBI Taxonomy" id="2100421"/>
    <lineage>
        <taxon>Viruses</taxon>
        <taxon>Duplodnaviria</taxon>
        <taxon>Heunggongvirae</taxon>
        <taxon>Uroviricota</taxon>
        <taxon>Caudoviricetes</taxon>
        <taxon>Peduoviridae</taxon>
        <taxon>Maltschvirus</taxon>
        <taxon>Maltschvirus maltsch</taxon>
    </lineage>
</organism>
<sequence>PALDWLSQSIPVIFTEHQQKRAFTNKMGWIVDVWIDDSPEFIVDPVLIIG</sequence>
<gene>
    <name evidence="1" type="ORF">UFOVP247_1</name>
</gene>
<accession>A0A6J7WR95</accession>
<protein>
    <submittedName>
        <fullName evidence="1">Uncharacterized protein</fullName>
    </submittedName>
</protein>
<dbReference type="EMBL" id="LR798288">
    <property type="protein sequence ID" value="CAB5220539.1"/>
    <property type="molecule type" value="Genomic_DNA"/>
</dbReference>
<name>A0A6J7WR95_9CAUD</name>
<reference evidence="1" key="1">
    <citation type="submission" date="2020-05" db="EMBL/GenBank/DDBJ databases">
        <authorList>
            <person name="Chiriac C."/>
            <person name="Salcher M."/>
            <person name="Ghai R."/>
            <person name="Kavagutti S V."/>
        </authorList>
    </citation>
    <scope>NUCLEOTIDE SEQUENCE</scope>
</reference>
<evidence type="ECO:0000313" key="1">
    <source>
        <dbReference type="EMBL" id="CAB5220539.1"/>
    </source>
</evidence>